<sequence length="731" mass="83135">MARVDKRVVSSRPARTKHSSHRTRPYKVVFESVTQAKKKLLTVISFKADAPPGFTFVPIGNPKLTQQCKEFSREEGRKVYIVSAAPQNKAHKNASNISHHIHRIGHHFASTVVAKACHELGLHLTPSGRAVRYSGQRTRPMQHLDALEDNNGPSLRSGLSQKKINAEARDAIRDLFPNIPKKDLHEIITRAFKKGTQKVGTAEELPLARRVQLAVVAHIRHVYTDYDRLLRTDTYQIARGKIEQACLDKLVQWRGDEGNGANELEEILREVIVISDDDSEGEEDDADIDELARMELTDRDASVEIISSQAFAEEMAMKPSSRPREPLTPEERPFAQAAEPVLLSVYRSAAPRPPDSEEKRRRRIERRGFYRYRAWDQAIDRYRNQPSHATIHGLGHQADAVERMPARISSSGQEPRTLYYERLEEPVLPRVHTRAMPALRQAVEPISYSGEPCVRAVDPARDAIHYVERPLVPARVSQAGHDFADHHRHRTFNEPCMSYPVHETSTYQTGSHGPFRAKEPLQSSSTVYGEPVDRRHGLRESIYEKAPTWEHPTSHGRSQPLRRVEYHTADAPICSIEYDRAGPAVAPIPNGGYLPRHKEVEPLRRAYVEDRVQVHPLPERAPRGAPNVRESVQLHPLPERARPRQEYYVEDRLPVQPPTEPVRQEPEIIYLGPSTEVSRTQYWVPKEPVSARLGPAGSSYEECRIPEPVLSDPYHFRRYVVYLLTGLTCNL</sequence>
<gene>
    <name evidence="3" type="ORF">L228DRAFT_243289</name>
</gene>
<dbReference type="AlphaFoldDB" id="A0A165JY51"/>
<organism evidence="3 4">
    <name type="scientific">Xylona heveae (strain CBS 132557 / TC161)</name>
    <dbReference type="NCBI Taxonomy" id="1328760"/>
    <lineage>
        <taxon>Eukaryota</taxon>
        <taxon>Fungi</taxon>
        <taxon>Dikarya</taxon>
        <taxon>Ascomycota</taxon>
        <taxon>Pezizomycotina</taxon>
        <taxon>Xylonomycetes</taxon>
        <taxon>Xylonales</taxon>
        <taxon>Xylonaceae</taxon>
        <taxon>Xylona</taxon>
    </lineage>
</organism>
<feature type="region of interest" description="Disordered" evidence="1">
    <location>
        <begin position="1"/>
        <end position="23"/>
    </location>
</feature>
<feature type="region of interest" description="Disordered" evidence="1">
    <location>
        <begin position="505"/>
        <end position="533"/>
    </location>
</feature>
<dbReference type="PANTHER" id="PTHR38113:SF1">
    <property type="entry name" value="DUF2293 DOMAIN-CONTAINING PROTEIN"/>
    <property type="match status" value="1"/>
</dbReference>
<dbReference type="GeneID" id="28896790"/>
<evidence type="ECO:0000313" key="4">
    <source>
        <dbReference type="Proteomes" id="UP000076632"/>
    </source>
</evidence>
<keyword evidence="4" id="KW-1185">Reference proteome</keyword>
<feature type="compositionally biased region" description="Basic residues" evidence="1">
    <location>
        <begin position="14"/>
        <end position="23"/>
    </location>
</feature>
<accession>A0A165JY51</accession>
<dbReference type="InterPro" id="IPR018744">
    <property type="entry name" value="DUF2293"/>
</dbReference>
<dbReference type="OrthoDB" id="5288828at2759"/>
<dbReference type="Proteomes" id="UP000076632">
    <property type="component" value="Unassembled WGS sequence"/>
</dbReference>
<reference evidence="3 4" key="1">
    <citation type="journal article" date="2016" name="Fungal Biol.">
        <title>The genome of Xylona heveae provides a window into fungal endophytism.</title>
        <authorList>
            <person name="Gazis R."/>
            <person name="Kuo A."/>
            <person name="Riley R."/>
            <person name="LaButti K."/>
            <person name="Lipzen A."/>
            <person name="Lin J."/>
            <person name="Amirebrahimi M."/>
            <person name="Hesse C.N."/>
            <person name="Spatafora J.W."/>
            <person name="Henrissat B."/>
            <person name="Hainaut M."/>
            <person name="Grigoriev I.V."/>
            <person name="Hibbett D.S."/>
        </authorList>
    </citation>
    <scope>NUCLEOTIDE SEQUENCE [LARGE SCALE GENOMIC DNA]</scope>
    <source>
        <strain evidence="3 4">TC161</strain>
    </source>
</reference>
<dbReference type="PANTHER" id="PTHR38113">
    <property type="match status" value="1"/>
</dbReference>
<proteinExistence type="predicted"/>
<evidence type="ECO:0000256" key="1">
    <source>
        <dbReference type="SAM" id="MobiDB-lite"/>
    </source>
</evidence>
<dbReference type="EMBL" id="KV407454">
    <property type="protein sequence ID" value="KZF26773.1"/>
    <property type="molecule type" value="Genomic_DNA"/>
</dbReference>
<dbReference type="InParanoid" id="A0A165JY51"/>
<protein>
    <recommendedName>
        <fullName evidence="2">DUF2293 domain-containing protein</fullName>
    </recommendedName>
</protein>
<evidence type="ECO:0000313" key="3">
    <source>
        <dbReference type="EMBL" id="KZF26773.1"/>
    </source>
</evidence>
<name>A0A165JY51_XYLHT</name>
<feature type="domain" description="DUF2293" evidence="2">
    <location>
        <begin position="171"/>
        <end position="254"/>
    </location>
</feature>
<dbReference type="RefSeq" id="XP_018192328.1">
    <property type="nucleotide sequence ID" value="XM_018331653.1"/>
</dbReference>
<evidence type="ECO:0000259" key="2">
    <source>
        <dbReference type="Pfam" id="PF10056"/>
    </source>
</evidence>
<dbReference type="Pfam" id="PF10056">
    <property type="entry name" value="DUF2293"/>
    <property type="match status" value="1"/>
</dbReference>